<keyword evidence="2" id="KW-0812">Transmembrane</keyword>
<feature type="transmembrane region" description="Helical" evidence="2">
    <location>
        <begin position="68"/>
        <end position="90"/>
    </location>
</feature>
<proteinExistence type="predicted"/>
<dbReference type="CDD" id="cd23399">
    <property type="entry name" value="beta-trefoil_ABD_ABFB"/>
    <property type="match status" value="1"/>
</dbReference>
<dbReference type="InterPro" id="IPR036195">
    <property type="entry name" value="AbfB_ABD_sf"/>
</dbReference>
<dbReference type="Pfam" id="PF05270">
    <property type="entry name" value="AbfB"/>
    <property type="match status" value="1"/>
</dbReference>
<name>A0ABN1UXT6_9ACTN</name>
<feature type="compositionally biased region" description="Low complexity" evidence="1">
    <location>
        <begin position="198"/>
        <end position="211"/>
    </location>
</feature>
<keyword evidence="2" id="KW-1133">Transmembrane helix</keyword>
<evidence type="ECO:0000313" key="5">
    <source>
        <dbReference type="Proteomes" id="UP001501371"/>
    </source>
</evidence>
<organism evidence="4 5">
    <name type="scientific">Streptomyces hebeiensis</name>
    <dbReference type="NCBI Taxonomy" id="229486"/>
    <lineage>
        <taxon>Bacteria</taxon>
        <taxon>Bacillati</taxon>
        <taxon>Actinomycetota</taxon>
        <taxon>Actinomycetes</taxon>
        <taxon>Kitasatosporales</taxon>
        <taxon>Streptomycetaceae</taxon>
        <taxon>Streptomyces</taxon>
    </lineage>
</organism>
<protein>
    <recommendedName>
        <fullName evidence="3">Alpha-L-arabinofuranosidase B arabinose-binding domain-containing protein</fullName>
    </recommendedName>
</protein>
<feature type="region of interest" description="Disordered" evidence="1">
    <location>
        <begin position="100"/>
        <end position="213"/>
    </location>
</feature>
<keyword evidence="2" id="KW-0472">Membrane</keyword>
<evidence type="ECO:0000259" key="3">
    <source>
        <dbReference type="Pfam" id="PF05270"/>
    </source>
</evidence>
<evidence type="ECO:0000313" key="4">
    <source>
        <dbReference type="EMBL" id="GAA1179314.1"/>
    </source>
</evidence>
<evidence type="ECO:0000256" key="2">
    <source>
        <dbReference type="SAM" id="Phobius"/>
    </source>
</evidence>
<evidence type="ECO:0000256" key="1">
    <source>
        <dbReference type="SAM" id="MobiDB-lite"/>
    </source>
</evidence>
<sequence>MPLRWPRPDIAPLRHPRVRSGPKDSDLRLFEGAGAARGAAGTASGAYGAGSEGAGEGRRWKALPQGRVVVNTLLVGVVAVACGVGLVMLAGPSERRVERAASPGADLGTAPQLPGFAAGTTDDIPGDVTEQPRTPPADASESASASGHSTDKPPAASSTSGSPSGTPAGQGDGGAGKDTGEDRDNGENTGGDTGHGAGAAPHRPGAPAAPATRERAMQAVNYPDRYWHVRDGVGLLEQVDRRSALITVTDGLAGSGCYSFSLGEGRYLRHRDFRLRADTDDGSSLFKKDATFCSKPGVYDGSVMFESYNFPGRFIRHRDFRLRLERYEHNGLYLTDASFRMLKG</sequence>
<accession>A0ABN1UXT6</accession>
<dbReference type="SUPFAM" id="SSF110221">
    <property type="entry name" value="AbfB domain"/>
    <property type="match status" value="1"/>
</dbReference>
<feature type="region of interest" description="Disordered" evidence="1">
    <location>
        <begin position="1"/>
        <end position="25"/>
    </location>
</feature>
<comment type="caution">
    <text evidence="4">The sequence shown here is derived from an EMBL/GenBank/DDBJ whole genome shotgun (WGS) entry which is preliminary data.</text>
</comment>
<dbReference type="Gene3D" id="2.80.10.50">
    <property type="match status" value="1"/>
</dbReference>
<gene>
    <name evidence="4" type="ORF">GCM10009654_40720</name>
</gene>
<feature type="compositionally biased region" description="Low complexity" evidence="1">
    <location>
        <begin position="153"/>
        <end position="167"/>
    </location>
</feature>
<keyword evidence="5" id="KW-1185">Reference proteome</keyword>
<dbReference type="InterPro" id="IPR007934">
    <property type="entry name" value="AbfB_ABD"/>
</dbReference>
<dbReference type="Proteomes" id="UP001501371">
    <property type="component" value="Unassembled WGS sequence"/>
</dbReference>
<feature type="compositionally biased region" description="Gly residues" evidence="1">
    <location>
        <begin position="188"/>
        <end position="197"/>
    </location>
</feature>
<dbReference type="EMBL" id="BAAAKV010000036">
    <property type="protein sequence ID" value="GAA1179314.1"/>
    <property type="molecule type" value="Genomic_DNA"/>
</dbReference>
<feature type="compositionally biased region" description="Low complexity" evidence="1">
    <location>
        <begin position="137"/>
        <end position="146"/>
    </location>
</feature>
<feature type="compositionally biased region" description="Gly residues" evidence="1">
    <location>
        <begin position="168"/>
        <end position="177"/>
    </location>
</feature>
<reference evidence="4 5" key="1">
    <citation type="journal article" date="2019" name="Int. J. Syst. Evol. Microbiol.">
        <title>The Global Catalogue of Microorganisms (GCM) 10K type strain sequencing project: providing services to taxonomists for standard genome sequencing and annotation.</title>
        <authorList>
            <consortium name="The Broad Institute Genomics Platform"/>
            <consortium name="The Broad Institute Genome Sequencing Center for Infectious Disease"/>
            <person name="Wu L."/>
            <person name="Ma J."/>
        </authorList>
    </citation>
    <scope>NUCLEOTIDE SEQUENCE [LARGE SCALE GENOMIC DNA]</scope>
    <source>
        <strain evidence="4 5">JCM 12696</strain>
    </source>
</reference>
<feature type="domain" description="Alpha-L-arabinofuranosidase B arabinose-binding" evidence="3">
    <location>
        <begin position="217"/>
        <end position="340"/>
    </location>
</feature>